<dbReference type="Proteomes" id="UP000183508">
    <property type="component" value="Unassembled WGS sequence"/>
</dbReference>
<protein>
    <recommendedName>
        <fullName evidence="5">Transport permease protein</fullName>
    </recommendedName>
</protein>
<dbReference type="InterPro" id="IPR052902">
    <property type="entry name" value="ABC-2_transporter"/>
</dbReference>
<feature type="transmembrane region" description="Helical" evidence="5">
    <location>
        <begin position="165"/>
        <end position="184"/>
    </location>
</feature>
<feature type="domain" description="ABC transmembrane type-2" evidence="6">
    <location>
        <begin position="17"/>
        <end position="245"/>
    </location>
</feature>
<reference evidence="8" key="1">
    <citation type="submission" date="2016-10" db="EMBL/GenBank/DDBJ databases">
        <authorList>
            <person name="Varghese N."/>
        </authorList>
    </citation>
    <scope>NUCLEOTIDE SEQUENCE [LARGE SCALE GENOMIC DNA]</scope>
    <source>
        <strain evidence="8">DSM 17980</strain>
    </source>
</reference>
<feature type="transmembrane region" description="Helical" evidence="5">
    <location>
        <begin position="220"/>
        <end position="240"/>
    </location>
</feature>
<dbReference type="PANTHER" id="PTHR43027:SF1">
    <property type="entry name" value="DOXORUBICIN RESISTANCE ABC TRANSPORTER PERMEASE PROTEIN DRRC-RELATED"/>
    <property type="match status" value="1"/>
</dbReference>
<dbReference type="InterPro" id="IPR013525">
    <property type="entry name" value="ABC2_TM"/>
</dbReference>
<dbReference type="AlphaFoldDB" id="A0A1I7KKA5"/>
<evidence type="ECO:0000256" key="1">
    <source>
        <dbReference type="ARBA" id="ARBA00004141"/>
    </source>
</evidence>
<evidence type="ECO:0000313" key="7">
    <source>
        <dbReference type="EMBL" id="SFU97724.1"/>
    </source>
</evidence>
<organism evidence="7 8">
    <name type="scientific">Alicyclobacillus macrosporangiidus</name>
    <dbReference type="NCBI Taxonomy" id="392015"/>
    <lineage>
        <taxon>Bacteria</taxon>
        <taxon>Bacillati</taxon>
        <taxon>Bacillota</taxon>
        <taxon>Bacilli</taxon>
        <taxon>Bacillales</taxon>
        <taxon>Alicyclobacillaceae</taxon>
        <taxon>Alicyclobacillus</taxon>
    </lineage>
</organism>
<evidence type="ECO:0000256" key="4">
    <source>
        <dbReference type="ARBA" id="ARBA00023136"/>
    </source>
</evidence>
<keyword evidence="3 5" id="KW-1133">Transmembrane helix</keyword>
<dbReference type="GO" id="GO:0043190">
    <property type="term" value="C:ATP-binding cassette (ABC) transporter complex"/>
    <property type="evidence" value="ECO:0007669"/>
    <property type="project" value="InterPro"/>
</dbReference>
<comment type="subcellular location">
    <subcellularLocation>
        <location evidence="5">Cell membrane</location>
        <topology evidence="5">Multi-pass membrane protein</topology>
    </subcellularLocation>
    <subcellularLocation>
        <location evidence="1">Membrane</location>
        <topology evidence="1">Multi-pass membrane protein</topology>
    </subcellularLocation>
</comment>
<dbReference type="GO" id="GO:0140359">
    <property type="term" value="F:ABC-type transporter activity"/>
    <property type="evidence" value="ECO:0007669"/>
    <property type="project" value="InterPro"/>
</dbReference>
<gene>
    <name evidence="7" type="ORF">SAMN05421543_11678</name>
</gene>
<dbReference type="eggNOG" id="COG0842">
    <property type="taxonomic scope" value="Bacteria"/>
</dbReference>
<keyword evidence="5" id="KW-1003">Cell membrane</keyword>
<dbReference type="InterPro" id="IPR047817">
    <property type="entry name" value="ABC2_TM_bact-type"/>
</dbReference>
<dbReference type="EMBL" id="FPBV01000016">
    <property type="protein sequence ID" value="SFU97724.1"/>
    <property type="molecule type" value="Genomic_DNA"/>
</dbReference>
<keyword evidence="2 5" id="KW-0812">Transmembrane</keyword>
<keyword evidence="8" id="KW-1185">Reference proteome</keyword>
<proteinExistence type="inferred from homology"/>
<feature type="transmembrane region" description="Helical" evidence="5">
    <location>
        <begin position="133"/>
        <end position="153"/>
    </location>
</feature>
<dbReference type="PANTHER" id="PTHR43027">
    <property type="entry name" value="DOXORUBICIN RESISTANCE ABC TRANSPORTER PERMEASE PROTEIN DRRC-RELATED"/>
    <property type="match status" value="1"/>
</dbReference>
<dbReference type="STRING" id="392015.SAMN05421543_11678"/>
<dbReference type="RefSeq" id="WP_074954343.1">
    <property type="nucleotide sequence ID" value="NZ_FPBV01000016.1"/>
</dbReference>
<evidence type="ECO:0000256" key="5">
    <source>
        <dbReference type="RuleBase" id="RU361157"/>
    </source>
</evidence>
<keyword evidence="4 5" id="KW-0472">Membrane</keyword>
<accession>A0A1I7KKA5</accession>
<evidence type="ECO:0000256" key="2">
    <source>
        <dbReference type="ARBA" id="ARBA00022692"/>
    </source>
</evidence>
<evidence type="ECO:0000256" key="3">
    <source>
        <dbReference type="ARBA" id="ARBA00022989"/>
    </source>
</evidence>
<dbReference type="OrthoDB" id="266913at2"/>
<evidence type="ECO:0000313" key="8">
    <source>
        <dbReference type="Proteomes" id="UP000183508"/>
    </source>
</evidence>
<dbReference type="InterPro" id="IPR000412">
    <property type="entry name" value="ABC_2_transport"/>
</dbReference>
<feature type="transmembrane region" description="Helical" evidence="5">
    <location>
        <begin position="20"/>
        <end position="38"/>
    </location>
</feature>
<dbReference type="PIRSF" id="PIRSF006648">
    <property type="entry name" value="DrrB"/>
    <property type="match status" value="1"/>
</dbReference>
<keyword evidence="5" id="KW-0813">Transport</keyword>
<dbReference type="Pfam" id="PF01061">
    <property type="entry name" value="ABC2_membrane"/>
    <property type="match status" value="1"/>
</dbReference>
<comment type="similarity">
    <text evidence="5">Belongs to the ABC-2 integral membrane protein family.</text>
</comment>
<feature type="transmembrane region" description="Helical" evidence="5">
    <location>
        <begin position="98"/>
        <end position="121"/>
    </location>
</feature>
<name>A0A1I7KKA5_9BACL</name>
<evidence type="ECO:0000259" key="6">
    <source>
        <dbReference type="PROSITE" id="PS51012"/>
    </source>
</evidence>
<sequence length="251" mass="27265">MWSIVRKECKLMIRGKGNLFFLLVMPMLFMVLFGSVFAKNMAPDDPNGQMLVLNQIVPGYTVMFVFFIILTMLRSFLGEREFGMLARIAATPLRPLGYLAGMWIPAVLAVLVQCTVLLAFGHFVYKVHLGDPVALAALVICLAVCGTGLGLAISLWVRGENQGRALTMLIVMGGAALGGLWMPYDMMPAGAQLASHFTPQFWAQRALQDVMVHGAHLSGVLTSAAVLVGFGVAGLLLALLRFPRFLRSAVH</sequence>
<feature type="transmembrane region" description="Helical" evidence="5">
    <location>
        <begin position="58"/>
        <end position="77"/>
    </location>
</feature>
<dbReference type="PROSITE" id="PS51012">
    <property type="entry name" value="ABC_TM2"/>
    <property type="match status" value="1"/>
</dbReference>